<evidence type="ECO:0000313" key="1">
    <source>
        <dbReference type="EMBL" id="WNG43828.1"/>
    </source>
</evidence>
<reference evidence="1 2" key="1">
    <citation type="submission" date="2019-08" db="EMBL/GenBank/DDBJ databases">
        <title>Archangium and Cystobacter genomes.</title>
        <authorList>
            <person name="Chen I.-C.K."/>
            <person name="Wielgoss S."/>
        </authorList>
    </citation>
    <scope>NUCLEOTIDE SEQUENCE [LARGE SCALE GENOMIC DNA]</scope>
    <source>
        <strain evidence="1 2">Cbm 6</strain>
    </source>
</reference>
<evidence type="ECO:0000313" key="2">
    <source>
        <dbReference type="Proteomes" id="UP001611383"/>
    </source>
</evidence>
<organism evidence="1 2">
    <name type="scientific">Archangium minus</name>
    <dbReference type="NCBI Taxonomy" id="83450"/>
    <lineage>
        <taxon>Bacteria</taxon>
        <taxon>Pseudomonadati</taxon>
        <taxon>Myxococcota</taxon>
        <taxon>Myxococcia</taxon>
        <taxon>Myxococcales</taxon>
        <taxon>Cystobacterineae</taxon>
        <taxon>Archangiaceae</taxon>
        <taxon>Archangium</taxon>
    </lineage>
</organism>
<dbReference type="RefSeq" id="WP_395815578.1">
    <property type="nucleotide sequence ID" value="NZ_CP043494.1"/>
</dbReference>
<proteinExistence type="predicted"/>
<gene>
    <name evidence="1" type="ORF">F0U60_06745</name>
</gene>
<name>A0ABY9WKN1_9BACT</name>
<protein>
    <submittedName>
        <fullName evidence="1">Uncharacterized protein</fullName>
    </submittedName>
</protein>
<dbReference type="Proteomes" id="UP001611383">
    <property type="component" value="Chromosome"/>
</dbReference>
<dbReference type="EMBL" id="CP043494">
    <property type="protein sequence ID" value="WNG43828.1"/>
    <property type="molecule type" value="Genomic_DNA"/>
</dbReference>
<accession>A0ABY9WKN1</accession>
<keyword evidence="2" id="KW-1185">Reference proteome</keyword>
<sequence>MSHSQKFQQHVCLSCKKPEGGAVSGSSYISNGDNGMIVRFWLCDDCAMTLGPSQGPIDMDEPEARQQRV</sequence>